<feature type="transmembrane region" description="Helical" evidence="1">
    <location>
        <begin position="375"/>
        <end position="393"/>
    </location>
</feature>
<organism evidence="3 4">
    <name type="scientific">Chrysochromulina tobinii</name>
    <dbReference type="NCBI Taxonomy" id="1460289"/>
    <lineage>
        <taxon>Eukaryota</taxon>
        <taxon>Haptista</taxon>
        <taxon>Haptophyta</taxon>
        <taxon>Prymnesiophyceae</taxon>
        <taxon>Prymnesiales</taxon>
        <taxon>Chrysochromulinaceae</taxon>
        <taxon>Chrysochromulina</taxon>
    </lineage>
</organism>
<dbReference type="PANTHER" id="PTHR13018">
    <property type="entry name" value="PROBABLE MEMBRANE PROTEIN DUF221-RELATED"/>
    <property type="match status" value="1"/>
</dbReference>
<dbReference type="Proteomes" id="UP000037460">
    <property type="component" value="Unassembled WGS sequence"/>
</dbReference>
<dbReference type="EMBL" id="JWZX01002972">
    <property type="protein sequence ID" value="KOO25454.1"/>
    <property type="molecule type" value="Genomic_DNA"/>
</dbReference>
<dbReference type="GO" id="GO:0005227">
    <property type="term" value="F:calcium-activated cation channel activity"/>
    <property type="evidence" value="ECO:0007669"/>
    <property type="project" value="InterPro"/>
</dbReference>
<feature type="transmembrane region" description="Helical" evidence="1">
    <location>
        <begin position="441"/>
        <end position="468"/>
    </location>
</feature>
<feature type="transmembrane region" description="Helical" evidence="1">
    <location>
        <begin position="338"/>
        <end position="355"/>
    </location>
</feature>
<dbReference type="Pfam" id="PF14703">
    <property type="entry name" value="PHM7_cyt"/>
    <property type="match status" value="1"/>
</dbReference>
<evidence type="ECO:0000313" key="4">
    <source>
        <dbReference type="Proteomes" id="UP000037460"/>
    </source>
</evidence>
<feature type="transmembrane region" description="Helical" evidence="1">
    <location>
        <begin position="297"/>
        <end position="318"/>
    </location>
</feature>
<dbReference type="OrthoDB" id="291748at2759"/>
<name>A0A0M0JFW7_9EUKA</name>
<feature type="transmembrane region" description="Helical" evidence="1">
    <location>
        <begin position="549"/>
        <end position="571"/>
    </location>
</feature>
<dbReference type="InterPro" id="IPR045122">
    <property type="entry name" value="Csc1-like"/>
</dbReference>
<dbReference type="AlphaFoldDB" id="A0A0M0JFW7"/>
<reference evidence="4" key="1">
    <citation type="journal article" date="2015" name="PLoS Genet.">
        <title>Genome Sequence and Transcriptome Analyses of Chrysochromulina tobin: Metabolic Tools for Enhanced Algal Fitness in the Prominent Order Prymnesiales (Haptophyceae).</title>
        <authorList>
            <person name="Hovde B.T."/>
            <person name="Deodato C.R."/>
            <person name="Hunsperger H.M."/>
            <person name="Ryken S.A."/>
            <person name="Yost W."/>
            <person name="Jha R.K."/>
            <person name="Patterson J."/>
            <person name="Monnat R.J. Jr."/>
            <person name="Barlow S.B."/>
            <person name="Starkenburg S.R."/>
            <person name="Cattolico R.A."/>
        </authorList>
    </citation>
    <scope>NUCLEOTIDE SEQUENCE</scope>
    <source>
        <strain evidence="4">CCMP291</strain>
    </source>
</reference>
<keyword evidence="4" id="KW-1185">Reference proteome</keyword>
<comment type="caution">
    <text evidence="3">The sequence shown here is derived from an EMBL/GenBank/DDBJ whole genome shotgun (WGS) entry which is preliminary data.</text>
</comment>
<accession>A0A0M0JFW7</accession>
<protein>
    <recommendedName>
        <fullName evidence="2">CSC1/OSCA1-like cytosolic domain-containing protein</fullName>
    </recommendedName>
</protein>
<sequence>MMGSKATADATINYVLHSLGNADEVSVLAHGVPDTIIVLLAMAALCYGAHTNRAVAAEICPLRPTNVKHLSARDYTVMIEGLPRDPMLSVESLIKGLRELLGSYGEVVCCSLARANREYLQLLRSRKDLKTTLLYLQIAAHRAPLRSKDLSARAKIESKLQGIDAKIEAYCKRPTHERAPCAGTGFVTFNYRADARTCSVDLLKNPRRALQLQTNHGKTVDVHVLLKVSVPPHPSQVVWENLQFTSGTRFFRRLVVNAILLLQCGLSTYVIVQVTHLNVADTLGEYSSSTQQMGTTAWTTLVIILSNLLIFMTAPVYAEFFERDIRTDHRETMLAMKLTFFQLGNAFAAALSFLWTKKGGASGVFDRAWYEQGGATTVLSMVLADIFFINPFVEGMRIFDVFIAKALLAPRALAQQQMNSYFAAENPLYLPFRMQLLLKQLVYGIAWSYAFPVFYLLILCFLAVSVVVDESGLLRTFKGLVTSSDKMYDAAVTQVLPAALVLHCLLAFFTAAHMEMENRWLVDTTNSTNKQHTMLNGPEALGITLRNPAVALAFATVVISVTFSLVFITVFKLSRQRLHSQHKNSSESSIKGVHASFDVEDMAFRNIDHAGANPQLYVPPLTMLLLANWRDRTASLTYDQELRV</sequence>
<dbReference type="InterPro" id="IPR027815">
    <property type="entry name" value="CSC1/OSCA1-like_cyt"/>
</dbReference>
<evidence type="ECO:0000259" key="2">
    <source>
        <dbReference type="Pfam" id="PF14703"/>
    </source>
</evidence>
<evidence type="ECO:0000313" key="3">
    <source>
        <dbReference type="EMBL" id="KOO25454.1"/>
    </source>
</evidence>
<gene>
    <name evidence="3" type="ORF">Ctob_002134</name>
</gene>
<keyword evidence="1" id="KW-0812">Transmembrane</keyword>
<feature type="domain" description="CSC1/OSCA1-like cytosolic" evidence="2">
    <location>
        <begin position="74"/>
        <end position="241"/>
    </location>
</feature>
<keyword evidence="1" id="KW-0472">Membrane</keyword>
<evidence type="ECO:0000256" key="1">
    <source>
        <dbReference type="SAM" id="Phobius"/>
    </source>
</evidence>
<keyword evidence="1" id="KW-1133">Transmembrane helix</keyword>
<dbReference type="PANTHER" id="PTHR13018:SF83">
    <property type="entry name" value="RRM DOMAIN-CONTAINING PROTEIN"/>
    <property type="match status" value="1"/>
</dbReference>
<proteinExistence type="predicted"/>
<dbReference type="GO" id="GO:0005886">
    <property type="term" value="C:plasma membrane"/>
    <property type="evidence" value="ECO:0007669"/>
    <property type="project" value="TreeGrafter"/>
</dbReference>
<feature type="transmembrane region" description="Helical" evidence="1">
    <location>
        <begin position="254"/>
        <end position="277"/>
    </location>
</feature>
<feature type="transmembrane region" description="Helical" evidence="1">
    <location>
        <begin position="488"/>
        <end position="509"/>
    </location>
</feature>